<gene>
    <name evidence="3" type="ORF">K3177_14555</name>
</gene>
<evidence type="ECO:0000313" key="4">
    <source>
        <dbReference type="Proteomes" id="UP000776651"/>
    </source>
</evidence>
<feature type="transmembrane region" description="Helical" evidence="1">
    <location>
        <begin position="158"/>
        <end position="181"/>
    </location>
</feature>
<name>A0ABS7JK04_9SPHN</name>
<keyword evidence="1" id="KW-0812">Transmembrane</keyword>
<keyword evidence="1" id="KW-1133">Transmembrane helix</keyword>
<proteinExistence type="predicted"/>
<dbReference type="RefSeq" id="WP_221598808.1">
    <property type="nucleotide sequence ID" value="NZ_JAIGNQ010000004.1"/>
</dbReference>
<sequence>MNLEAIIAQYGIWAVALGAGLEGETALVLGGIAVHRELIAYASTILAGAAGSFIADQTFFAIGRKFRDGPRISQFRQKKGYARAVAAFERHPTLFVFAFRFLYGMRTVSPIAIGTTTLPARRFLVINALAALVWSAVFVSLGYVSGQAIEAAFGRVRSFAHVLIPVVVIAIGLGLMARALLRRRGTSK</sequence>
<dbReference type="Pfam" id="PF09335">
    <property type="entry name" value="VTT_dom"/>
    <property type="match status" value="1"/>
</dbReference>
<comment type="caution">
    <text evidence="3">The sequence shown here is derived from an EMBL/GenBank/DDBJ whole genome shotgun (WGS) entry which is preliminary data.</text>
</comment>
<protein>
    <submittedName>
        <fullName evidence="3">DedA family protein</fullName>
    </submittedName>
</protein>
<evidence type="ECO:0000259" key="2">
    <source>
        <dbReference type="Pfam" id="PF09335"/>
    </source>
</evidence>
<keyword evidence="4" id="KW-1185">Reference proteome</keyword>
<evidence type="ECO:0000313" key="3">
    <source>
        <dbReference type="EMBL" id="MBX7489727.1"/>
    </source>
</evidence>
<keyword evidence="1" id="KW-0472">Membrane</keyword>
<dbReference type="PANTHER" id="PTHR42709">
    <property type="entry name" value="ALKALINE PHOSPHATASE LIKE PROTEIN"/>
    <property type="match status" value="1"/>
</dbReference>
<evidence type="ECO:0000256" key="1">
    <source>
        <dbReference type="SAM" id="Phobius"/>
    </source>
</evidence>
<accession>A0ABS7JK04</accession>
<feature type="transmembrane region" description="Helical" evidence="1">
    <location>
        <begin position="12"/>
        <end position="32"/>
    </location>
</feature>
<dbReference type="EMBL" id="JAIGNQ010000004">
    <property type="protein sequence ID" value="MBX7489727.1"/>
    <property type="molecule type" value="Genomic_DNA"/>
</dbReference>
<feature type="transmembrane region" description="Helical" evidence="1">
    <location>
        <begin position="123"/>
        <end position="146"/>
    </location>
</feature>
<reference evidence="3 4" key="1">
    <citation type="submission" date="2021-08" db="EMBL/GenBank/DDBJ databases">
        <title>Comparative Genomics Analysis of the Genus Qipengyuania Reveals Extensive Genetic Diversity and Metabolic Versatility, Including the Description of Fifteen Novel Species.</title>
        <authorList>
            <person name="Liu Y."/>
        </authorList>
    </citation>
    <scope>NUCLEOTIDE SEQUENCE [LARGE SCALE GENOMIC DNA]</scope>
    <source>
        <strain evidence="3 4">GH25</strain>
    </source>
</reference>
<dbReference type="InterPro" id="IPR032816">
    <property type="entry name" value="VTT_dom"/>
</dbReference>
<dbReference type="Proteomes" id="UP000776651">
    <property type="component" value="Unassembled WGS sequence"/>
</dbReference>
<feature type="domain" description="VTT" evidence="2">
    <location>
        <begin position="24"/>
        <end position="143"/>
    </location>
</feature>
<dbReference type="InterPro" id="IPR051311">
    <property type="entry name" value="DedA_domain"/>
</dbReference>
<feature type="transmembrane region" description="Helical" evidence="1">
    <location>
        <begin position="38"/>
        <end position="62"/>
    </location>
</feature>
<organism evidence="3 4">
    <name type="scientific">Qipengyuania pacifica</name>
    <dbReference type="NCBI Taxonomy" id="2860199"/>
    <lineage>
        <taxon>Bacteria</taxon>
        <taxon>Pseudomonadati</taxon>
        <taxon>Pseudomonadota</taxon>
        <taxon>Alphaproteobacteria</taxon>
        <taxon>Sphingomonadales</taxon>
        <taxon>Erythrobacteraceae</taxon>
        <taxon>Qipengyuania</taxon>
    </lineage>
</organism>
<dbReference type="PANTHER" id="PTHR42709:SF2">
    <property type="entry name" value="INNER MEMBRANE PROTEIN YOHD"/>
    <property type="match status" value="1"/>
</dbReference>